<gene>
    <name evidence="1" type="ORF">EFY87_07615</name>
</gene>
<proteinExistence type="predicted"/>
<reference evidence="1 2" key="1">
    <citation type="submission" date="2018-11" db="EMBL/GenBank/DDBJ databases">
        <title>Draft genome of Simplicispira Flexivirga sp. BO-16.</title>
        <authorList>
            <person name="Im W.T."/>
        </authorList>
    </citation>
    <scope>NUCLEOTIDE SEQUENCE [LARGE SCALE GENOMIC DNA]</scope>
    <source>
        <strain evidence="1 2">BO-16</strain>
    </source>
</reference>
<evidence type="ECO:0000313" key="1">
    <source>
        <dbReference type="EMBL" id="RNI23283.1"/>
    </source>
</evidence>
<evidence type="ECO:0000313" key="2">
    <source>
        <dbReference type="Proteomes" id="UP000271678"/>
    </source>
</evidence>
<sequence>MAGCLVRQRICRRCGVSDNVLDPHLWPQLLLQYPITLPTDYDMQIIEERVRTRGPAFDDRAGLICKAYCVRVADSAESPVNEYAPFYLWGDSAAAAQFLWRGAGFDGIVRDFGRPAIHTWGPEAAAAGAVPPGAVTYATVRSTPIAQSADLVEVAATLAARVRDAGRQPGTHLAVAGIDPSSWRAVEFMTTDGAPVVDEHTTSYCVLHVSQPGPDR</sequence>
<keyword evidence="2" id="KW-1185">Reference proteome</keyword>
<dbReference type="AlphaFoldDB" id="A0A3M9MEM0"/>
<dbReference type="EMBL" id="RJJQ01000005">
    <property type="protein sequence ID" value="RNI23283.1"/>
    <property type="molecule type" value="Genomic_DNA"/>
</dbReference>
<name>A0A3M9MEM0_9MICO</name>
<dbReference type="InterPro" id="IPR032349">
    <property type="entry name" value="DUF4865"/>
</dbReference>
<comment type="caution">
    <text evidence="1">The sequence shown here is derived from an EMBL/GenBank/DDBJ whole genome shotgun (WGS) entry which is preliminary data.</text>
</comment>
<accession>A0A3M9MEM0</accession>
<protein>
    <submittedName>
        <fullName evidence="1">DUF4865 family protein</fullName>
    </submittedName>
</protein>
<dbReference type="Proteomes" id="UP000271678">
    <property type="component" value="Unassembled WGS sequence"/>
</dbReference>
<dbReference type="Pfam" id="PF16157">
    <property type="entry name" value="DUF4865"/>
    <property type="match status" value="1"/>
</dbReference>
<organism evidence="1 2">
    <name type="scientific">Flexivirga caeni</name>
    <dbReference type="NCBI Taxonomy" id="2294115"/>
    <lineage>
        <taxon>Bacteria</taxon>
        <taxon>Bacillati</taxon>
        <taxon>Actinomycetota</taxon>
        <taxon>Actinomycetes</taxon>
        <taxon>Micrococcales</taxon>
        <taxon>Dermacoccaceae</taxon>
        <taxon>Flexivirga</taxon>
    </lineage>
</organism>
<dbReference type="OrthoDB" id="2065010at2"/>